<dbReference type="Proteomes" id="UP001234178">
    <property type="component" value="Unassembled WGS sequence"/>
</dbReference>
<sequence>MDCGLQSSSVEDHDCSCHALTRFNVLSESSTLVSDPLVGKKLTNICCSGGDADSDEFYENESIGDESLENEGLEEGIVDLNPELKKALVDAQWF</sequence>
<gene>
    <name evidence="1" type="ORF">OUZ56_023761</name>
</gene>
<organism evidence="1 2">
    <name type="scientific">Daphnia magna</name>
    <dbReference type="NCBI Taxonomy" id="35525"/>
    <lineage>
        <taxon>Eukaryota</taxon>
        <taxon>Metazoa</taxon>
        <taxon>Ecdysozoa</taxon>
        <taxon>Arthropoda</taxon>
        <taxon>Crustacea</taxon>
        <taxon>Branchiopoda</taxon>
        <taxon>Diplostraca</taxon>
        <taxon>Cladocera</taxon>
        <taxon>Anomopoda</taxon>
        <taxon>Daphniidae</taxon>
        <taxon>Daphnia</taxon>
    </lineage>
</organism>
<accession>A0ABR0AZG3</accession>
<evidence type="ECO:0000313" key="2">
    <source>
        <dbReference type="Proteomes" id="UP001234178"/>
    </source>
</evidence>
<proteinExistence type="predicted"/>
<reference evidence="1 2" key="1">
    <citation type="journal article" date="2023" name="Nucleic Acids Res.">
        <title>The hologenome of Daphnia magna reveals possible DNA methylation and microbiome-mediated evolution of the host genome.</title>
        <authorList>
            <person name="Chaturvedi A."/>
            <person name="Li X."/>
            <person name="Dhandapani V."/>
            <person name="Marshall H."/>
            <person name="Kissane S."/>
            <person name="Cuenca-Cambronero M."/>
            <person name="Asole G."/>
            <person name="Calvet F."/>
            <person name="Ruiz-Romero M."/>
            <person name="Marangio P."/>
            <person name="Guigo R."/>
            <person name="Rago D."/>
            <person name="Mirbahai L."/>
            <person name="Eastwood N."/>
            <person name="Colbourne J.K."/>
            <person name="Zhou J."/>
            <person name="Mallon E."/>
            <person name="Orsini L."/>
        </authorList>
    </citation>
    <scope>NUCLEOTIDE SEQUENCE [LARGE SCALE GENOMIC DNA]</scope>
    <source>
        <strain evidence="1">LRV0_1</strain>
    </source>
</reference>
<name>A0ABR0AZG3_9CRUS</name>
<keyword evidence="2" id="KW-1185">Reference proteome</keyword>
<comment type="caution">
    <text evidence="1">The sequence shown here is derived from an EMBL/GenBank/DDBJ whole genome shotgun (WGS) entry which is preliminary data.</text>
</comment>
<dbReference type="EMBL" id="JAOYFB010000039">
    <property type="protein sequence ID" value="KAK4030518.1"/>
    <property type="molecule type" value="Genomic_DNA"/>
</dbReference>
<evidence type="ECO:0000313" key="1">
    <source>
        <dbReference type="EMBL" id="KAK4030518.1"/>
    </source>
</evidence>
<protein>
    <submittedName>
        <fullName evidence="1">Uncharacterized protein</fullName>
    </submittedName>
</protein>